<name>A0ABW4XDM8_9ACTN</name>
<dbReference type="Proteomes" id="UP001597402">
    <property type="component" value="Unassembled WGS sequence"/>
</dbReference>
<evidence type="ECO:0000313" key="4">
    <source>
        <dbReference type="EMBL" id="MFD2093377.1"/>
    </source>
</evidence>
<evidence type="ECO:0000256" key="2">
    <source>
        <dbReference type="ARBA" id="ARBA00023315"/>
    </source>
</evidence>
<dbReference type="InterPro" id="IPR050832">
    <property type="entry name" value="Bact_Acetyltransf"/>
</dbReference>
<sequence length="170" mass="18602">MSTDQPGTEVRVAGPEDLAQVPLVETRADESFRALGITGLPAAASAGARAEAWRVLVTGRPVRGFAVLELVDGAVHLEQLSVDPAHGRRGLGTALLHATVRTAREHGVDRVTLLTYADVPWNGPWYARHGWRETTDLTPGLRELRDRERQLGLDRHGRRIAMVRPLTPTV</sequence>
<comment type="caution">
    <text evidence="4">The sequence shown here is derived from an EMBL/GenBank/DDBJ whole genome shotgun (WGS) entry which is preliminary data.</text>
</comment>
<gene>
    <name evidence="4" type="ORF">ACFSHS_17600</name>
</gene>
<dbReference type="PANTHER" id="PTHR43877">
    <property type="entry name" value="AMINOALKYLPHOSPHONATE N-ACETYLTRANSFERASE-RELATED-RELATED"/>
    <property type="match status" value="1"/>
</dbReference>
<dbReference type="PROSITE" id="PS51186">
    <property type="entry name" value="GNAT"/>
    <property type="match status" value="1"/>
</dbReference>
<dbReference type="EMBL" id="JBHUHP010000019">
    <property type="protein sequence ID" value="MFD2093377.1"/>
    <property type="molecule type" value="Genomic_DNA"/>
</dbReference>
<dbReference type="RefSeq" id="WP_376878863.1">
    <property type="nucleotide sequence ID" value="NZ_JBHUHP010000019.1"/>
</dbReference>
<reference evidence="5" key="1">
    <citation type="journal article" date="2019" name="Int. J. Syst. Evol. Microbiol.">
        <title>The Global Catalogue of Microorganisms (GCM) 10K type strain sequencing project: providing services to taxonomists for standard genome sequencing and annotation.</title>
        <authorList>
            <consortium name="The Broad Institute Genomics Platform"/>
            <consortium name="The Broad Institute Genome Sequencing Center for Infectious Disease"/>
            <person name="Wu L."/>
            <person name="Ma J."/>
        </authorList>
    </citation>
    <scope>NUCLEOTIDE SEQUENCE [LARGE SCALE GENOMIC DNA]</scope>
    <source>
        <strain evidence="5">JCM 3338</strain>
    </source>
</reference>
<protein>
    <submittedName>
        <fullName evidence="4">GNAT family N-acetyltransferase</fullName>
    </submittedName>
</protein>
<keyword evidence="5" id="KW-1185">Reference proteome</keyword>
<accession>A0ABW4XDM8</accession>
<proteinExistence type="predicted"/>
<dbReference type="Pfam" id="PF00583">
    <property type="entry name" value="Acetyltransf_1"/>
    <property type="match status" value="1"/>
</dbReference>
<evidence type="ECO:0000256" key="1">
    <source>
        <dbReference type="ARBA" id="ARBA00022679"/>
    </source>
</evidence>
<evidence type="ECO:0000259" key="3">
    <source>
        <dbReference type="PROSITE" id="PS51186"/>
    </source>
</evidence>
<keyword evidence="2" id="KW-0012">Acyltransferase</keyword>
<evidence type="ECO:0000313" key="5">
    <source>
        <dbReference type="Proteomes" id="UP001597402"/>
    </source>
</evidence>
<dbReference type="Gene3D" id="3.40.630.30">
    <property type="match status" value="1"/>
</dbReference>
<dbReference type="CDD" id="cd04301">
    <property type="entry name" value="NAT_SF"/>
    <property type="match status" value="1"/>
</dbReference>
<keyword evidence="1" id="KW-0808">Transferase</keyword>
<feature type="domain" description="N-acetyltransferase" evidence="3">
    <location>
        <begin position="8"/>
        <end position="167"/>
    </location>
</feature>
<dbReference type="InterPro" id="IPR016181">
    <property type="entry name" value="Acyl_CoA_acyltransferase"/>
</dbReference>
<dbReference type="InterPro" id="IPR000182">
    <property type="entry name" value="GNAT_dom"/>
</dbReference>
<dbReference type="SUPFAM" id="SSF55729">
    <property type="entry name" value="Acyl-CoA N-acyltransferases (Nat)"/>
    <property type="match status" value="1"/>
</dbReference>
<organism evidence="4 5">
    <name type="scientific">Blastococcus deserti</name>
    <dbReference type="NCBI Taxonomy" id="2259033"/>
    <lineage>
        <taxon>Bacteria</taxon>
        <taxon>Bacillati</taxon>
        <taxon>Actinomycetota</taxon>
        <taxon>Actinomycetes</taxon>
        <taxon>Geodermatophilales</taxon>
        <taxon>Geodermatophilaceae</taxon>
        <taxon>Blastococcus</taxon>
    </lineage>
</organism>